<keyword evidence="2" id="KW-1185">Reference proteome</keyword>
<accession>A0A089NJK3</accession>
<dbReference type="HOGENOM" id="CLU_3119688_0_0_5"/>
<evidence type="ECO:0000313" key="1">
    <source>
        <dbReference type="EMBL" id="AIQ88056.1"/>
    </source>
</evidence>
<dbReference type="EMBL" id="CP003811">
    <property type="protein sequence ID" value="AIQ88056.1"/>
    <property type="molecule type" value="Genomic_DNA"/>
</dbReference>
<proteinExistence type="predicted"/>
<evidence type="ECO:0000313" key="2">
    <source>
        <dbReference type="Proteomes" id="UP000029492"/>
    </source>
</evidence>
<protein>
    <submittedName>
        <fullName evidence="1">Protein of unassigned function</fullName>
    </submittedName>
</protein>
<reference evidence="1 2" key="1">
    <citation type="journal article" date="2014" name="PLoS ONE">
        <title>Genome Information of Methylobacterium oryzae, a Plant-Probiotic Methylotroph in the Phyllosphere.</title>
        <authorList>
            <person name="Kwak M.J."/>
            <person name="Jeong H."/>
            <person name="Madhaiyan M."/>
            <person name="Lee Y."/>
            <person name="Sa T.M."/>
            <person name="Oh T.K."/>
            <person name="Kim J.F."/>
        </authorList>
    </citation>
    <scope>NUCLEOTIDE SEQUENCE [LARGE SCALE GENOMIC DNA]</scope>
    <source>
        <strain evidence="1 2">CBMB20</strain>
    </source>
</reference>
<name>A0A089NJK3_9HYPH</name>
<organism evidence="1 2">
    <name type="scientific">Methylobacterium oryzae CBMB20</name>
    <dbReference type="NCBI Taxonomy" id="693986"/>
    <lineage>
        <taxon>Bacteria</taxon>
        <taxon>Pseudomonadati</taxon>
        <taxon>Pseudomonadota</taxon>
        <taxon>Alphaproteobacteria</taxon>
        <taxon>Hyphomicrobiales</taxon>
        <taxon>Methylobacteriaceae</taxon>
        <taxon>Methylobacterium</taxon>
    </lineage>
</organism>
<dbReference type="KEGG" id="mor:MOC_0301"/>
<dbReference type="Proteomes" id="UP000029492">
    <property type="component" value="Chromosome"/>
</dbReference>
<gene>
    <name evidence="1" type="ORF">MOC_0301</name>
</gene>
<sequence>MALEPASGLGIGAAEFFSWNTVRTPQNRAGIRSNPTDLAAYGVCPLTKSR</sequence>
<dbReference type="AlphaFoldDB" id="A0A089NJK3"/>